<evidence type="ECO:0000256" key="3">
    <source>
        <dbReference type="ARBA" id="ARBA00012438"/>
    </source>
</evidence>
<dbReference type="RefSeq" id="WP_187034150.1">
    <property type="nucleotide sequence ID" value="NZ_CP060286.1"/>
</dbReference>
<dbReference type="KEGG" id="cfem:HCR03_09965"/>
<dbReference type="EC" id="2.7.13.3" evidence="3"/>
<evidence type="ECO:0000256" key="8">
    <source>
        <dbReference type="ARBA" id="ARBA00023012"/>
    </source>
</evidence>
<comment type="function">
    <text evidence="9">May play the central regulatory role in sporulation. It may be an element of the effector pathway responsible for the activation of sporulation genes in response to nutritional stress. Spo0A may act in concert with spo0H (a sigma factor) to control the expression of some genes that are critical to the sporulation process.</text>
</comment>
<dbReference type="InterPro" id="IPR003661">
    <property type="entry name" value="HisK_dim/P_dom"/>
</dbReference>
<reference evidence="13 14" key="1">
    <citation type="submission" date="2020-08" db="EMBL/GenBank/DDBJ databases">
        <title>The isolate Caproiciproducens sp. 7D4C2 produces n-caproate at mildly acidic conditions from hexoses: genome and rBOX comparison with related strains and chain-elongating bacteria.</title>
        <authorList>
            <person name="Esquivel-Elizondo S."/>
            <person name="Bagci C."/>
            <person name="Temovska M."/>
            <person name="Jeon B.S."/>
            <person name="Bessarab I."/>
            <person name="Williams R.B.H."/>
            <person name="Huson D.H."/>
            <person name="Angenent L.T."/>
        </authorList>
    </citation>
    <scope>NUCLEOTIDE SEQUENCE [LARGE SCALE GENOMIC DNA]</scope>
    <source>
        <strain evidence="13 14">7D4C2</strain>
    </source>
</reference>
<proteinExistence type="predicted"/>
<evidence type="ECO:0000313" key="14">
    <source>
        <dbReference type="Proteomes" id="UP000515909"/>
    </source>
</evidence>
<dbReference type="AlphaFoldDB" id="A0A7G8T674"/>
<dbReference type="InterPro" id="IPR050351">
    <property type="entry name" value="BphY/WalK/GraS-like"/>
</dbReference>
<keyword evidence="6" id="KW-0808">Transferase</keyword>
<dbReference type="PRINTS" id="PR00344">
    <property type="entry name" value="BCTRLSENSOR"/>
</dbReference>
<keyword evidence="7" id="KW-0418">Kinase</keyword>
<dbReference type="CDD" id="cd00082">
    <property type="entry name" value="HisKA"/>
    <property type="match status" value="1"/>
</dbReference>
<dbReference type="InterPro" id="IPR005467">
    <property type="entry name" value="His_kinase_dom"/>
</dbReference>
<dbReference type="SUPFAM" id="SSF47384">
    <property type="entry name" value="Homodimeric domain of signal transducing histidine kinase"/>
    <property type="match status" value="1"/>
</dbReference>
<evidence type="ECO:0000256" key="9">
    <source>
        <dbReference type="ARBA" id="ARBA00024867"/>
    </source>
</evidence>
<dbReference type="InterPro" id="IPR004358">
    <property type="entry name" value="Sig_transdc_His_kin-like_C"/>
</dbReference>
<gene>
    <name evidence="13" type="ORF">HCR03_09965</name>
</gene>
<evidence type="ECO:0000256" key="10">
    <source>
        <dbReference type="PROSITE-ProRule" id="PRU00169"/>
    </source>
</evidence>
<organism evidence="13 14">
    <name type="scientific">Caproicibacter fermentans</name>
    <dbReference type="NCBI Taxonomy" id="2576756"/>
    <lineage>
        <taxon>Bacteria</taxon>
        <taxon>Bacillati</taxon>
        <taxon>Bacillota</taxon>
        <taxon>Clostridia</taxon>
        <taxon>Eubacteriales</taxon>
        <taxon>Acutalibacteraceae</taxon>
        <taxon>Caproicibacter</taxon>
    </lineage>
</organism>
<comment type="catalytic activity">
    <reaction evidence="1">
        <text>ATP + protein L-histidine = ADP + protein N-phospho-L-histidine.</text>
        <dbReference type="EC" id="2.7.13.3"/>
    </reaction>
</comment>
<dbReference type="Gene3D" id="1.10.287.130">
    <property type="match status" value="1"/>
</dbReference>
<dbReference type="Pfam" id="PF00072">
    <property type="entry name" value="Response_reg"/>
    <property type="match status" value="1"/>
</dbReference>
<dbReference type="Pfam" id="PF02518">
    <property type="entry name" value="HATPase_c"/>
    <property type="match status" value="1"/>
</dbReference>
<protein>
    <recommendedName>
        <fullName evidence="4">Stage 0 sporulation protein A homolog</fullName>
        <ecNumber evidence="3">2.7.13.3</ecNumber>
    </recommendedName>
</protein>
<feature type="domain" description="Histidine kinase" evidence="11">
    <location>
        <begin position="147"/>
        <end position="361"/>
    </location>
</feature>
<evidence type="ECO:0000259" key="12">
    <source>
        <dbReference type="PROSITE" id="PS50110"/>
    </source>
</evidence>
<accession>A0A7G8T674</accession>
<dbReference type="SMART" id="SM00448">
    <property type="entry name" value="REC"/>
    <property type="match status" value="1"/>
</dbReference>
<dbReference type="EMBL" id="CP060286">
    <property type="protein sequence ID" value="QNK39115.1"/>
    <property type="molecule type" value="Genomic_DNA"/>
</dbReference>
<dbReference type="InterPro" id="IPR036890">
    <property type="entry name" value="HATPase_C_sf"/>
</dbReference>
<dbReference type="PANTHER" id="PTHR42878">
    <property type="entry name" value="TWO-COMPONENT HISTIDINE KINASE"/>
    <property type="match status" value="1"/>
</dbReference>
<evidence type="ECO:0000259" key="11">
    <source>
        <dbReference type="PROSITE" id="PS50109"/>
    </source>
</evidence>
<dbReference type="Gene3D" id="3.40.50.2300">
    <property type="match status" value="1"/>
</dbReference>
<evidence type="ECO:0000256" key="2">
    <source>
        <dbReference type="ARBA" id="ARBA00004370"/>
    </source>
</evidence>
<evidence type="ECO:0000256" key="1">
    <source>
        <dbReference type="ARBA" id="ARBA00000085"/>
    </source>
</evidence>
<dbReference type="InterPro" id="IPR036097">
    <property type="entry name" value="HisK_dim/P_sf"/>
</dbReference>
<dbReference type="SUPFAM" id="SSF52172">
    <property type="entry name" value="CheY-like"/>
    <property type="match status" value="1"/>
</dbReference>
<dbReference type="InterPro" id="IPR001789">
    <property type="entry name" value="Sig_transdc_resp-reg_receiver"/>
</dbReference>
<dbReference type="GO" id="GO:0007234">
    <property type="term" value="P:osmosensory signaling via phosphorelay pathway"/>
    <property type="evidence" value="ECO:0007669"/>
    <property type="project" value="TreeGrafter"/>
</dbReference>
<feature type="modified residue" description="4-aspartylphosphate" evidence="10">
    <location>
        <position position="58"/>
    </location>
</feature>
<dbReference type="Proteomes" id="UP000515909">
    <property type="component" value="Chromosome"/>
</dbReference>
<evidence type="ECO:0000313" key="13">
    <source>
        <dbReference type="EMBL" id="QNK39115.1"/>
    </source>
</evidence>
<comment type="subcellular location">
    <subcellularLocation>
        <location evidence="2">Membrane</location>
    </subcellularLocation>
</comment>
<dbReference type="PANTHER" id="PTHR42878:SF15">
    <property type="entry name" value="BACTERIOPHYTOCHROME"/>
    <property type="match status" value="1"/>
</dbReference>
<dbReference type="FunFam" id="3.30.565.10:FF:000006">
    <property type="entry name" value="Sensor histidine kinase WalK"/>
    <property type="match status" value="1"/>
</dbReference>
<dbReference type="Pfam" id="PF00512">
    <property type="entry name" value="HisKA"/>
    <property type="match status" value="1"/>
</dbReference>
<evidence type="ECO:0000256" key="7">
    <source>
        <dbReference type="ARBA" id="ARBA00022777"/>
    </source>
</evidence>
<dbReference type="GO" id="GO:0030295">
    <property type="term" value="F:protein kinase activator activity"/>
    <property type="evidence" value="ECO:0007669"/>
    <property type="project" value="TreeGrafter"/>
</dbReference>
<dbReference type="PROSITE" id="PS50109">
    <property type="entry name" value="HIS_KIN"/>
    <property type="match status" value="1"/>
</dbReference>
<feature type="domain" description="Response regulatory" evidence="12">
    <location>
        <begin position="9"/>
        <end position="125"/>
    </location>
</feature>
<dbReference type="GO" id="GO:0000155">
    <property type="term" value="F:phosphorelay sensor kinase activity"/>
    <property type="evidence" value="ECO:0007669"/>
    <property type="project" value="InterPro"/>
</dbReference>
<dbReference type="Gene3D" id="3.30.565.10">
    <property type="entry name" value="Histidine kinase-like ATPase, C-terminal domain"/>
    <property type="match status" value="1"/>
</dbReference>
<keyword evidence="8" id="KW-0902">Two-component regulatory system</keyword>
<dbReference type="CDD" id="cd19920">
    <property type="entry name" value="REC_PA4781-like"/>
    <property type="match status" value="1"/>
</dbReference>
<dbReference type="GO" id="GO:0016020">
    <property type="term" value="C:membrane"/>
    <property type="evidence" value="ECO:0007669"/>
    <property type="project" value="UniProtKB-SubCell"/>
</dbReference>
<dbReference type="SMART" id="SM00387">
    <property type="entry name" value="HATPase_c"/>
    <property type="match status" value="1"/>
</dbReference>
<evidence type="ECO:0000256" key="4">
    <source>
        <dbReference type="ARBA" id="ARBA00018672"/>
    </source>
</evidence>
<name>A0A7G8T674_9FIRM</name>
<dbReference type="GO" id="GO:0000156">
    <property type="term" value="F:phosphorelay response regulator activity"/>
    <property type="evidence" value="ECO:0007669"/>
    <property type="project" value="TreeGrafter"/>
</dbReference>
<dbReference type="SUPFAM" id="SSF55874">
    <property type="entry name" value="ATPase domain of HSP90 chaperone/DNA topoisomerase II/histidine kinase"/>
    <property type="match status" value="1"/>
</dbReference>
<dbReference type="InterPro" id="IPR011006">
    <property type="entry name" value="CheY-like_superfamily"/>
</dbReference>
<keyword evidence="5 10" id="KW-0597">Phosphoprotein</keyword>
<evidence type="ECO:0000256" key="5">
    <source>
        <dbReference type="ARBA" id="ARBA00022553"/>
    </source>
</evidence>
<dbReference type="SMART" id="SM00388">
    <property type="entry name" value="HisKA"/>
    <property type="match status" value="1"/>
</dbReference>
<dbReference type="InterPro" id="IPR003594">
    <property type="entry name" value="HATPase_dom"/>
</dbReference>
<evidence type="ECO:0000256" key="6">
    <source>
        <dbReference type="ARBA" id="ARBA00022679"/>
    </source>
</evidence>
<sequence length="380" mass="42884">MDTGTTKSTVLIVDDSPEQLEAIAHLLYRNGLKTQVARDGKRALELLSKSTPDLILLDVYMPEMDGFEVCRRIKADEETSGIPIIFFTASNDETSIQKAFGLGAQDYVTKPFKSVELLARVNAHIKIRRQAKVLEDSYRELDSFCYTVAHDLKAPLLSIQKLTEYLTEDYYDRLDKDGRELIGHIQDKSSDVVTLVSRLLEFARFSNRSLKFETVDLSALFREVFGELTLAAPNRKIRFSVGEIPRVQADRLMMRELIANILSNAIKYTRKKEKAVIEVGASCDADTVTVSTRDNGAGFDMRYSDKLFKVFQRLHSQSEFEGTGAGLAIVQRIVQRHGGVVWITGEVGKGATICFRLPLRRESSSMYREKLSEQSSRVFS</sequence>
<dbReference type="PROSITE" id="PS50110">
    <property type="entry name" value="RESPONSE_REGULATORY"/>
    <property type="match status" value="1"/>
</dbReference>